<reference evidence="1 2" key="1">
    <citation type="journal article" date="2015" name="Genome Biol.">
        <title>Comparative genomics of Steinernema reveals deeply conserved gene regulatory networks.</title>
        <authorList>
            <person name="Dillman A.R."/>
            <person name="Macchietto M."/>
            <person name="Porter C.F."/>
            <person name="Rogers A."/>
            <person name="Williams B."/>
            <person name="Antoshechkin I."/>
            <person name="Lee M.M."/>
            <person name="Goodwin Z."/>
            <person name="Lu X."/>
            <person name="Lewis E.E."/>
            <person name="Goodrich-Blair H."/>
            <person name="Stock S.P."/>
            <person name="Adams B.J."/>
            <person name="Sternberg P.W."/>
            <person name="Mortazavi A."/>
        </authorList>
    </citation>
    <scope>NUCLEOTIDE SEQUENCE [LARGE SCALE GENOMIC DNA]</scope>
    <source>
        <strain evidence="1 2">ALL</strain>
    </source>
</reference>
<keyword evidence="2" id="KW-1185">Reference proteome</keyword>
<dbReference type="Proteomes" id="UP000298663">
    <property type="component" value="Unassembled WGS sequence"/>
</dbReference>
<gene>
    <name evidence="1" type="ORF">L596_026211</name>
</gene>
<dbReference type="EMBL" id="AZBU02000010">
    <property type="protein sequence ID" value="TKR62222.1"/>
    <property type="molecule type" value="Genomic_DNA"/>
</dbReference>
<reference evidence="1 2" key="2">
    <citation type="journal article" date="2019" name="G3 (Bethesda)">
        <title>Hybrid Assembly of the Genome of the Entomopathogenic Nematode Steinernema carpocapsae Identifies the X-Chromosome.</title>
        <authorList>
            <person name="Serra L."/>
            <person name="Macchietto M."/>
            <person name="Macias-Munoz A."/>
            <person name="McGill C.J."/>
            <person name="Rodriguez I.M."/>
            <person name="Rodriguez B."/>
            <person name="Murad R."/>
            <person name="Mortazavi A."/>
        </authorList>
    </citation>
    <scope>NUCLEOTIDE SEQUENCE [LARGE SCALE GENOMIC DNA]</scope>
    <source>
        <strain evidence="1 2">ALL</strain>
    </source>
</reference>
<protein>
    <submittedName>
        <fullName evidence="1">Uncharacterized protein</fullName>
    </submittedName>
</protein>
<organism evidence="1 2">
    <name type="scientific">Steinernema carpocapsae</name>
    <name type="common">Entomopathogenic nematode</name>
    <dbReference type="NCBI Taxonomy" id="34508"/>
    <lineage>
        <taxon>Eukaryota</taxon>
        <taxon>Metazoa</taxon>
        <taxon>Ecdysozoa</taxon>
        <taxon>Nematoda</taxon>
        <taxon>Chromadorea</taxon>
        <taxon>Rhabditida</taxon>
        <taxon>Tylenchina</taxon>
        <taxon>Panagrolaimomorpha</taxon>
        <taxon>Strongyloidoidea</taxon>
        <taxon>Steinernematidae</taxon>
        <taxon>Steinernema</taxon>
    </lineage>
</organism>
<sequence length="87" mass="10175">MTGQRRRLRGDCCERIKEPGCKTPRLTRWRSHFVLNYSSLWGGGRGFMMTWVGDLIFEKNPFFGFCDKSLDFSKCDQFVFDSTGFSK</sequence>
<proteinExistence type="predicted"/>
<evidence type="ECO:0000313" key="1">
    <source>
        <dbReference type="EMBL" id="TKR62222.1"/>
    </source>
</evidence>
<evidence type="ECO:0000313" key="2">
    <source>
        <dbReference type="Proteomes" id="UP000298663"/>
    </source>
</evidence>
<accession>A0A4U5M0S9</accession>
<comment type="caution">
    <text evidence="1">The sequence shown here is derived from an EMBL/GenBank/DDBJ whole genome shotgun (WGS) entry which is preliminary data.</text>
</comment>
<name>A0A4U5M0S9_STECR</name>
<dbReference type="AlphaFoldDB" id="A0A4U5M0S9"/>